<reference evidence="1 2" key="1">
    <citation type="journal article" date="2018" name="G3 (Bethesda)">
        <title>Phylogenetic and Phylogenomic Definition of Rhizopus Species.</title>
        <authorList>
            <person name="Gryganskyi A.P."/>
            <person name="Golan J."/>
            <person name="Dolatabadi S."/>
            <person name="Mondo S."/>
            <person name="Robb S."/>
            <person name="Idnurm A."/>
            <person name="Muszewska A."/>
            <person name="Steczkiewicz K."/>
            <person name="Masonjones S."/>
            <person name="Liao H.L."/>
            <person name="Gajdeczka M.T."/>
            <person name="Anike F."/>
            <person name="Vuek A."/>
            <person name="Anishchenko I.M."/>
            <person name="Voigt K."/>
            <person name="de Hoog G.S."/>
            <person name="Smith M.E."/>
            <person name="Heitman J."/>
            <person name="Vilgalys R."/>
            <person name="Stajich J.E."/>
        </authorList>
    </citation>
    <scope>NUCLEOTIDE SEQUENCE [LARGE SCALE GENOMIC DNA]</scope>
    <source>
        <strain evidence="1 2">LSU 92-RS-03</strain>
    </source>
</reference>
<protein>
    <submittedName>
        <fullName evidence="1">Uncharacterized protein</fullName>
    </submittedName>
</protein>
<organism evidence="1 2">
    <name type="scientific">Rhizopus stolonifer</name>
    <name type="common">Rhizopus nigricans</name>
    <dbReference type="NCBI Taxonomy" id="4846"/>
    <lineage>
        <taxon>Eukaryota</taxon>
        <taxon>Fungi</taxon>
        <taxon>Fungi incertae sedis</taxon>
        <taxon>Mucoromycota</taxon>
        <taxon>Mucoromycotina</taxon>
        <taxon>Mucoromycetes</taxon>
        <taxon>Mucorales</taxon>
        <taxon>Mucorineae</taxon>
        <taxon>Rhizopodaceae</taxon>
        <taxon>Rhizopus</taxon>
    </lineage>
</organism>
<evidence type="ECO:0000313" key="1">
    <source>
        <dbReference type="EMBL" id="RCI05205.1"/>
    </source>
</evidence>
<comment type="caution">
    <text evidence="1">The sequence shown here is derived from an EMBL/GenBank/DDBJ whole genome shotgun (WGS) entry which is preliminary data.</text>
</comment>
<proteinExistence type="predicted"/>
<gene>
    <name evidence="1" type="ORF">CU098_012004</name>
</gene>
<dbReference type="AlphaFoldDB" id="A0A367KSM7"/>
<evidence type="ECO:0000313" key="2">
    <source>
        <dbReference type="Proteomes" id="UP000253551"/>
    </source>
</evidence>
<dbReference type="OrthoDB" id="2267457at2759"/>
<dbReference type="Proteomes" id="UP000253551">
    <property type="component" value="Unassembled WGS sequence"/>
</dbReference>
<name>A0A367KSM7_RHIST</name>
<keyword evidence="2" id="KW-1185">Reference proteome</keyword>
<accession>A0A367KSM7</accession>
<dbReference type="EMBL" id="PJQM01000450">
    <property type="protein sequence ID" value="RCI05205.1"/>
    <property type="molecule type" value="Genomic_DNA"/>
</dbReference>
<sequence>MQSSIATVCKPSEPAIAVQTVNPDSTVLGHLIVQDTGDFAPCVYTRTDQTGIDYYTCISVATKKGNGYNGDCCKTQADCQDDCVKGKCNGPTKKATTTMKKAATIKTTVKPTVASTACRSDYRGKKKGNGLKNACCSTHLDYKECIQGKCT</sequence>